<dbReference type="Gene3D" id="1.50.10.10">
    <property type="match status" value="1"/>
</dbReference>
<feature type="active site" description="Proton donor" evidence="3">
    <location>
        <position position="157"/>
    </location>
</feature>
<sequence>MIALNETEKKWVDEMWERLDKKLSKTCISARGKLPYTTVNGVFDDKQGEDISWWTNGFWGGLMWLMYVGTKNEEYRKTAEVTEELLDKALENFFGLHHDVGFMWNLTAGVNFRLTGNERSHARFMTAASILASRYNTKGGFIRAWNGDGHEGWAIIDCMMNIPLLYRAAVDAKDDRFRYIAESHAEKTQKFHVRPDGSVNHINEYDPETGELIKTFGGQGYGEGSSWSRGQAWALYGFVLSFIHTGKQEYLDTAKRVAHYFIAAVCDDYLPKSDFRSPEEPVIYDSTAGMIAACGLIEIAKAVPEFESRLYQNAAMKLLHAAEEAFADWTDKEESILRCGSESYHGNNFPIIYADYYFAEAIYKLKGFDMLFW</sequence>
<dbReference type="InterPro" id="IPR010905">
    <property type="entry name" value="Glyco_hydro_88"/>
</dbReference>
<dbReference type="PANTHER" id="PTHR36845:SF1">
    <property type="entry name" value="HYDROLASE, PUTATIVE (AFU_ORTHOLOGUE AFUA_7G05090)-RELATED"/>
    <property type="match status" value="1"/>
</dbReference>
<dbReference type="Pfam" id="PF07470">
    <property type="entry name" value="Glyco_hydro_88"/>
    <property type="match status" value="1"/>
</dbReference>
<dbReference type="GO" id="GO:0000272">
    <property type="term" value="P:polysaccharide catabolic process"/>
    <property type="evidence" value="ECO:0007669"/>
    <property type="project" value="TreeGrafter"/>
</dbReference>
<feature type="binding site" evidence="4">
    <location>
        <position position="233"/>
    </location>
    <ligand>
        <name>substrate</name>
    </ligand>
</feature>
<gene>
    <name evidence="5" type="ORF">H8698_11055</name>
</gene>
<feature type="active site" description="Nucleophile" evidence="3">
    <location>
        <position position="99"/>
    </location>
</feature>
<evidence type="ECO:0000313" key="5">
    <source>
        <dbReference type="EMBL" id="MBC8541515.1"/>
    </source>
</evidence>
<dbReference type="PANTHER" id="PTHR36845">
    <property type="entry name" value="HYDROLASE, PUTATIVE (AFU_ORTHOLOGUE AFUA_7G05090)-RELATED"/>
    <property type="match status" value="1"/>
</dbReference>
<keyword evidence="6" id="KW-1185">Reference proteome</keyword>
<proteinExistence type="inferred from homology"/>
<dbReference type="AlphaFoldDB" id="A0A926DQM4"/>
<feature type="binding site" evidence="4">
    <location>
        <position position="343"/>
    </location>
    <ligand>
        <name>substrate</name>
    </ligand>
</feature>
<evidence type="ECO:0000256" key="4">
    <source>
        <dbReference type="PIRSR" id="PIRSR610905-2"/>
    </source>
</evidence>
<dbReference type="InterPro" id="IPR012341">
    <property type="entry name" value="6hp_glycosidase-like_sf"/>
</dbReference>
<evidence type="ECO:0000313" key="6">
    <source>
        <dbReference type="Proteomes" id="UP000611762"/>
    </source>
</evidence>
<dbReference type="GO" id="GO:0052757">
    <property type="term" value="F:chondroitin hydrolase activity"/>
    <property type="evidence" value="ECO:0007669"/>
    <property type="project" value="TreeGrafter"/>
</dbReference>
<dbReference type="SUPFAM" id="SSF48208">
    <property type="entry name" value="Six-hairpin glycosidases"/>
    <property type="match status" value="1"/>
</dbReference>
<evidence type="ECO:0000256" key="3">
    <source>
        <dbReference type="PIRSR" id="PIRSR610905-1"/>
    </source>
</evidence>
<organism evidence="5 6">
    <name type="scientific">Congzhengia minquanensis</name>
    <dbReference type="NCBI Taxonomy" id="2763657"/>
    <lineage>
        <taxon>Bacteria</taxon>
        <taxon>Bacillati</taxon>
        <taxon>Bacillota</taxon>
        <taxon>Clostridia</taxon>
        <taxon>Eubacteriales</taxon>
        <taxon>Oscillospiraceae</taxon>
        <taxon>Congzhengia</taxon>
    </lineage>
</organism>
<reference evidence="5" key="1">
    <citation type="submission" date="2020-08" db="EMBL/GenBank/DDBJ databases">
        <title>Genome public.</title>
        <authorList>
            <person name="Liu C."/>
            <person name="Sun Q."/>
        </authorList>
    </citation>
    <scope>NUCLEOTIDE SEQUENCE</scope>
    <source>
        <strain evidence="5">H8</strain>
    </source>
</reference>
<dbReference type="InterPro" id="IPR008928">
    <property type="entry name" value="6-hairpin_glycosidase_sf"/>
</dbReference>
<feature type="binding site" evidence="4">
    <location>
        <position position="99"/>
    </location>
    <ligand>
        <name>substrate</name>
    </ligand>
</feature>
<dbReference type="EMBL" id="JACRSU010000004">
    <property type="protein sequence ID" value="MBC8541515.1"/>
    <property type="molecule type" value="Genomic_DNA"/>
</dbReference>
<comment type="similarity">
    <text evidence="2">Belongs to the glycosyl hydrolase 88 family.</text>
</comment>
<dbReference type="InterPro" id="IPR052369">
    <property type="entry name" value="UG_Glycosaminoglycan_Hydrolase"/>
</dbReference>
<evidence type="ECO:0000256" key="1">
    <source>
        <dbReference type="ARBA" id="ARBA00022801"/>
    </source>
</evidence>
<name>A0A926DQM4_9FIRM</name>
<dbReference type="Proteomes" id="UP000611762">
    <property type="component" value="Unassembled WGS sequence"/>
</dbReference>
<comment type="caution">
    <text evidence="5">The sequence shown here is derived from an EMBL/GenBank/DDBJ whole genome shotgun (WGS) entry which is preliminary data.</text>
</comment>
<accession>A0A926DQM4</accession>
<dbReference type="RefSeq" id="WP_249313538.1">
    <property type="nucleotide sequence ID" value="NZ_JACRSU010000004.1"/>
</dbReference>
<evidence type="ECO:0000256" key="2">
    <source>
        <dbReference type="ARBA" id="ARBA00038358"/>
    </source>
</evidence>
<protein>
    <submittedName>
        <fullName evidence="5">Glycoside hydrolase family 88 protein</fullName>
    </submittedName>
</protein>
<feature type="binding site" evidence="4">
    <location>
        <position position="229"/>
    </location>
    <ligand>
        <name>substrate</name>
    </ligand>
</feature>
<keyword evidence="1 5" id="KW-0378">Hydrolase</keyword>
<feature type="binding site" evidence="4">
    <location>
        <position position="157"/>
    </location>
    <ligand>
        <name>substrate</name>
    </ligand>
</feature>